<evidence type="ECO:0000256" key="1">
    <source>
        <dbReference type="SAM" id="Phobius"/>
    </source>
</evidence>
<accession>A0A873WCY2</accession>
<evidence type="ECO:0000313" key="3">
    <source>
        <dbReference type="Proteomes" id="UP000662782"/>
    </source>
</evidence>
<dbReference type="Proteomes" id="UP000662782">
    <property type="component" value="Segment"/>
</dbReference>
<proteinExistence type="predicted"/>
<keyword evidence="3" id="KW-1185">Reference proteome</keyword>
<reference evidence="2 3" key="1">
    <citation type="submission" date="2020-07" db="EMBL/GenBank/DDBJ databases">
        <title>Complete genome sequence of Klebsiella pneumoniae phage Miami.</title>
        <authorList>
            <person name="Mora D.A."/>
            <person name="Lessor L."/>
            <person name="Gill J."/>
            <person name="Liu M."/>
        </authorList>
    </citation>
    <scope>NUCLEOTIDE SEQUENCE [LARGE SCALE GENOMIC DNA]</scope>
</reference>
<dbReference type="EMBL" id="MT701590">
    <property type="protein sequence ID" value="QPB09289.1"/>
    <property type="molecule type" value="Genomic_DNA"/>
</dbReference>
<evidence type="ECO:0000313" key="2">
    <source>
        <dbReference type="EMBL" id="QPB09289.1"/>
    </source>
</evidence>
<feature type="transmembrane region" description="Helical" evidence="1">
    <location>
        <begin position="44"/>
        <end position="65"/>
    </location>
</feature>
<organism evidence="2 3">
    <name type="scientific">Klebsiella phage Miami</name>
    <dbReference type="NCBI Taxonomy" id="2767581"/>
    <lineage>
        <taxon>Viruses</taxon>
        <taxon>Duplodnaviria</taxon>
        <taxon>Heunggongvirae</taxon>
        <taxon>Uroviricota</taxon>
        <taxon>Caudoviricetes</taxon>
        <taxon>Chimalliviridae</taxon>
        <taxon>Miamivirus</taxon>
        <taxon>Miamivirus miami</taxon>
    </lineage>
</organism>
<keyword evidence="1" id="KW-0472">Membrane</keyword>
<gene>
    <name evidence="2" type="ORF">CPT_Miami_194</name>
</gene>
<sequence length="115" mass="13492">MGIFYAGLILITGLLFGVGYLLFKKRKDPQLVYWDDWIKLHWKKFLIVLMISLGVYTLICIKPLYHTTKCYFYGKTYKTYTEYSWILGECLYKGKTGAMLPLQITRDNPDGDVEE</sequence>
<feature type="transmembrane region" description="Helical" evidence="1">
    <location>
        <begin position="6"/>
        <end position="23"/>
    </location>
</feature>
<keyword evidence="1" id="KW-0812">Transmembrane</keyword>
<name>A0A873WCY2_9CAUD</name>
<keyword evidence="1" id="KW-1133">Transmembrane helix</keyword>
<protein>
    <submittedName>
        <fullName evidence="2">Uncharacterized protein</fullName>
    </submittedName>
</protein>